<reference evidence="3 4" key="1">
    <citation type="submission" date="2015-09" db="EMBL/GenBank/DDBJ databases">
        <authorList>
            <consortium name="Pathogen Informatics"/>
        </authorList>
    </citation>
    <scope>NUCLEOTIDE SEQUENCE [LARGE SCALE GENOMIC DNA]</scope>
    <source>
        <strain evidence="3 4">2789STDY5834889</strain>
    </source>
</reference>
<evidence type="ECO:0008006" key="5">
    <source>
        <dbReference type="Google" id="ProtNLM"/>
    </source>
</evidence>
<feature type="compositionally biased region" description="Polar residues" evidence="1">
    <location>
        <begin position="28"/>
        <end position="43"/>
    </location>
</feature>
<dbReference type="RefSeq" id="WP_055173232.1">
    <property type="nucleotide sequence ID" value="NZ_CZBX01000013.1"/>
</dbReference>
<sequence length="241" mass="25925">MKRLVVALLLASTLCMTGCGDTKKTEPAASTTEEVDKASSTMKEQMGDNAVLPSDSVKRVMAKQWKVIGTDTVYDLKEDGTGTKDDTGLTFECGFDEDNNITIKITMDGEEEGKLYAVTTDDTGYGVVLESLDGGKDIKLLQADTELLDLTDDRAKGLIGKWTDNSGNEYKLKKDGKLVIKSSSGETKGTYCVAENADGTLRLNLVISGGTLEYVYTLSDDGSTVELCSPGTDTVHKWTKA</sequence>
<evidence type="ECO:0000313" key="3">
    <source>
        <dbReference type="EMBL" id="CUQ91965.1"/>
    </source>
</evidence>
<evidence type="ECO:0000256" key="2">
    <source>
        <dbReference type="SAM" id="SignalP"/>
    </source>
</evidence>
<dbReference type="AlphaFoldDB" id="A0A174ZX98"/>
<dbReference type="OrthoDB" id="2066837at2"/>
<accession>A0A174ZX98</accession>
<feature type="chain" id="PRO_5038619579" description="DUF5640 domain-containing protein" evidence="2">
    <location>
        <begin position="18"/>
        <end position="241"/>
    </location>
</feature>
<organism evidence="3 4">
    <name type="scientific">[Ruminococcus] torques</name>
    <dbReference type="NCBI Taxonomy" id="33039"/>
    <lineage>
        <taxon>Bacteria</taxon>
        <taxon>Bacillati</taxon>
        <taxon>Bacillota</taxon>
        <taxon>Clostridia</taxon>
        <taxon>Lachnospirales</taxon>
        <taxon>Lachnospiraceae</taxon>
        <taxon>Mediterraneibacter</taxon>
    </lineage>
</organism>
<dbReference type="Proteomes" id="UP000078383">
    <property type="component" value="Unassembled WGS sequence"/>
</dbReference>
<proteinExistence type="predicted"/>
<evidence type="ECO:0000256" key="1">
    <source>
        <dbReference type="SAM" id="MobiDB-lite"/>
    </source>
</evidence>
<gene>
    <name evidence="3" type="ORF">ERS852502_02524</name>
</gene>
<evidence type="ECO:0000313" key="4">
    <source>
        <dbReference type="Proteomes" id="UP000078383"/>
    </source>
</evidence>
<protein>
    <recommendedName>
        <fullName evidence="5">DUF5640 domain-containing protein</fullName>
    </recommendedName>
</protein>
<keyword evidence="2" id="KW-0732">Signal</keyword>
<dbReference type="EMBL" id="CZBX01000013">
    <property type="protein sequence ID" value="CUQ91965.1"/>
    <property type="molecule type" value="Genomic_DNA"/>
</dbReference>
<name>A0A174ZX98_9FIRM</name>
<feature type="signal peptide" evidence="2">
    <location>
        <begin position="1"/>
        <end position="17"/>
    </location>
</feature>
<feature type="region of interest" description="Disordered" evidence="1">
    <location>
        <begin position="22"/>
        <end position="50"/>
    </location>
</feature>